<dbReference type="InterPro" id="IPR051401">
    <property type="entry name" value="GtrA_CellWall_Glycosyl"/>
</dbReference>
<sequence length="135" mass="15324">MQFSPKSIALFRQFIHFAAVGLSGTLVQYLSLWIGVEYFLMAAAVASAIGYILGSVVNYLLNYFFTFSSGKSHKEAASKYFSVIGIGWCLNFLLMSLFVKQLGWYYWFAQIITTGIGLLWNFSGSKWWAFKHKPT</sequence>
<evidence type="ECO:0000256" key="6">
    <source>
        <dbReference type="SAM" id="Phobius"/>
    </source>
</evidence>
<dbReference type="GO" id="GO:0005886">
    <property type="term" value="C:plasma membrane"/>
    <property type="evidence" value="ECO:0007669"/>
    <property type="project" value="TreeGrafter"/>
</dbReference>
<evidence type="ECO:0000313" key="9">
    <source>
        <dbReference type="Proteomes" id="UP000237839"/>
    </source>
</evidence>
<evidence type="ECO:0000256" key="1">
    <source>
        <dbReference type="ARBA" id="ARBA00004141"/>
    </source>
</evidence>
<feature type="transmembrane region" description="Helical" evidence="6">
    <location>
        <begin position="38"/>
        <end position="60"/>
    </location>
</feature>
<evidence type="ECO:0000313" key="8">
    <source>
        <dbReference type="EMBL" id="PRC91677.1"/>
    </source>
</evidence>
<comment type="caution">
    <text evidence="8">The sequence shown here is derived from an EMBL/GenBank/DDBJ whole genome shotgun (WGS) entry which is preliminary data.</text>
</comment>
<dbReference type="AlphaFoldDB" id="A0A2S9GVC9"/>
<comment type="similarity">
    <text evidence="2">Belongs to the GtrA family.</text>
</comment>
<evidence type="ECO:0000256" key="5">
    <source>
        <dbReference type="ARBA" id="ARBA00023136"/>
    </source>
</evidence>
<feature type="transmembrane region" description="Helical" evidence="6">
    <location>
        <begin position="14"/>
        <end position="32"/>
    </location>
</feature>
<feature type="transmembrane region" description="Helical" evidence="6">
    <location>
        <begin position="80"/>
        <end position="98"/>
    </location>
</feature>
<keyword evidence="9" id="KW-1185">Reference proteome</keyword>
<dbReference type="InterPro" id="IPR007267">
    <property type="entry name" value="GtrA_DPMS_TM"/>
</dbReference>
<name>A0A2S9GVC9_9BURK</name>
<organism evidence="8 9">
    <name type="scientific">Solimicrobium silvestre</name>
    <dbReference type="NCBI Taxonomy" id="2099400"/>
    <lineage>
        <taxon>Bacteria</taxon>
        <taxon>Pseudomonadati</taxon>
        <taxon>Pseudomonadota</taxon>
        <taxon>Betaproteobacteria</taxon>
        <taxon>Burkholderiales</taxon>
        <taxon>Oxalobacteraceae</taxon>
        <taxon>Solimicrobium</taxon>
    </lineage>
</organism>
<evidence type="ECO:0000256" key="3">
    <source>
        <dbReference type="ARBA" id="ARBA00022692"/>
    </source>
</evidence>
<dbReference type="GO" id="GO:0000271">
    <property type="term" value="P:polysaccharide biosynthetic process"/>
    <property type="evidence" value="ECO:0007669"/>
    <property type="project" value="InterPro"/>
</dbReference>
<protein>
    <submittedName>
        <fullName evidence="8">GtrA-like protein</fullName>
    </submittedName>
</protein>
<keyword evidence="4 6" id="KW-1133">Transmembrane helix</keyword>
<dbReference type="RefSeq" id="WP_105533363.1">
    <property type="nucleotide sequence ID" value="NZ_PUGF01000020.1"/>
</dbReference>
<dbReference type="PANTHER" id="PTHR38459:SF1">
    <property type="entry name" value="PROPHAGE BACTOPRENOL-LINKED GLUCOSE TRANSLOCASE HOMOLOG"/>
    <property type="match status" value="1"/>
</dbReference>
<reference evidence="8 9" key="1">
    <citation type="submission" date="2018-02" db="EMBL/GenBank/DDBJ databases">
        <title>Solimicrobium silvestre gen. nov., sp. nov., isolated from alpine forest soil.</title>
        <authorList>
            <person name="Margesin R."/>
            <person name="Albuquerque L."/>
            <person name="Zhang D.-C."/>
            <person name="Froufe H.J.C."/>
            <person name="Severino R."/>
            <person name="Roxo I."/>
            <person name="Egas C."/>
            <person name="Da Costa M.S."/>
        </authorList>
    </citation>
    <scope>NUCLEOTIDE SEQUENCE [LARGE SCALE GENOMIC DNA]</scope>
    <source>
        <strain evidence="8 9">S20-91</strain>
    </source>
</reference>
<dbReference type="Proteomes" id="UP000237839">
    <property type="component" value="Unassembled WGS sequence"/>
</dbReference>
<accession>A0A2S9GVC9</accession>
<keyword evidence="3 6" id="KW-0812">Transmembrane</keyword>
<dbReference type="EMBL" id="PUGF01000020">
    <property type="protein sequence ID" value="PRC91677.1"/>
    <property type="molecule type" value="Genomic_DNA"/>
</dbReference>
<dbReference type="Pfam" id="PF04138">
    <property type="entry name" value="GtrA_DPMS_TM"/>
    <property type="match status" value="1"/>
</dbReference>
<gene>
    <name evidence="8" type="ORF">S2091_3615</name>
</gene>
<proteinExistence type="inferred from homology"/>
<evidence type="ECO:0000256" key="2">
    <source>
        <dbReference type="ARBA" id="ARBA00009399"/>
    </source>
</evidence>
<keyword evidence="5 6" id="KW-0472">Membrane</keyword>
<feature type="transmembrane region" description="Helical" evidence="6">
    <location>
        <begin position="104"/>
        <end position="123"/>
    </location>
</feature>
<evidence type="ECO:0000259" key="7">
    <source>
        <dbReference type="Pfam" id="PF04138"/>
    </source>
</evidence>
<dbReference type="OrthoDB" id="5296904at2"/>
<dbReference type="PANTHER" id="PTHR38459">
    <property type="entry name" value="PROPHAGE BACTOPRENOL-LINKED GLUCOSE TRANSLOCASE HOMOLOG"/>
    <property type="match status" value="1"/>
</dbReference>
<evidence type="ECO:0000256" key="4">
    <source>
        <dbReference type="ARBA" id="ARBA00022989"/>
    </source>
</evidence>
<comment type="subcellular location">
    <subcellularLocation>
        <location evidence="1">Membrane</location>
        <topology evidence="1">Multi-pass membrane protein</topology>
    </subcellularLocation>
</comment>
<feature type="domain" description="GtrA/DPMS transmembrane" evidence="7">
    <location>
        <begin position="17"/>
        <end position="130"/>
    </location>
</feature>